<accession>A0A7Z0ECI2</accession>
<name>A0A7Z0ECI2_9MICO</name>
<comment type="caution">
    <text evidence="2">The sequence shown here is derived from an EMBL/GenBank/DDBJ whole genome shotgun (WGS) entry which is preliminary data.</text>
</comment>
<evidence type="ECO:0000313" key="2">
    <source>
        <dbReference type="EMBL" id="NYJ18494.1"/>
    </source>
</evidence>
<evidence type="ECO:0000313" key="3">
    <source>
        <dbReference type="Proteomes" id="UP000537260"/>
    </source>
</evidence>
<feature type="domain" description="RES" evidence="1">
    <location>
        <begin position="14"/>
        <end position="65"/>
    </location>
</feature>
<reference evidence="2 3" key="1">
    <citation type="submission" date="2020-07" db="EMBL/GenBank/DDBJ databases">
        <title>Sequencing the genomes of 1000 actinobacteria strains.</title>
        <authorList>
            <person name="Klenk H.-P."/>
        </authorList>
    </citation>
    <scope>NUCLEOTIDE SEQUENCE [LARGE SCALE GENOMIC DNA]</scope>
    <source>
        <strain evidence="2 3">LI1</strain>
    </source>
</reference>
<dbReference type="Proteomes" id="UP000537260">
    <property type="component" value="Unassembled WGS sequence"/>
</dbReference>
<dbReference type="InterPro" id="IPR014914">
    <property type="entry name" value="RES_dom"/>
</dbReference>
<evidence type="ECO:0000259" key="1">
    <source>
        <dbReference type="Pfam" id="PF08808"/>
    </source>
</evidence>
<dbReference type="Pfam" id="PF08808">
    <property type="entry name" value="RES"/>
    <property type="match status" value="1"/>
</dbReference>
<keyword evidence="3" id="KW-1185">Reference proteome</keyword>
<protein>
    <recommendedName>
        <fullName evidence="1">RES domain-containing protein</fullName>
    </recommendedName>
</protein>
<dbReference type="EMBL" id="JACCFM010000001">
    <property type="protein sequence ID" value="NYJ18494.1"/>
    <property type="molecule type" value="Genomic_DNA"/>
</dbReference>
<dbReference type="AlphaFoldDB" id="A0A7Z0ECI2"/>
<sequence>MGLGLHRLGLENTDVTDTPASTYGETVLWAAAAHGEGFDGIAYMSKKCNTDTVYVLFGDKVEASDFEVDPTYAWIFGDQAAGEDKLIDLCAVVKVEVNAT</sequence>
<proteinExistence type="predicted"/>
<organism evidence="2 3">
    <name type="scientific">Glaciibacter psychrotolerans</name>
    <dbReference type="NCBI Taxonomy" id="670054"/>
    <lineage>
        <taxon>Bacteria</taxon>
        <taxon>Bacillati</taxon>
        <taxon>Actinomycetota</taxon>
        <taxon>Actinomycetes</taxon>
        <taxon>Micrococcales</taxon>
        <taxon>Microbacteriaceae</taxon>
        <taxon>Glaciibacter</taxon>
    </lineage>
</organism>
<gene>
    <name evidence="2" type="ORF">HNR05_000285</name>
</gene>